<dbReference type="Pfam" id="PF12927">
    <property type="entry name" value="DUF3835"/>
    <property type="match status" value="2"/>
</dbReference>
<feature type="region of interest" description="Disordered" evidence="1">
    <location>
        <begin position="301"/>
        <end position="329"/>
    </location>
</feature>
<feature type="domain" description="DUF3835" evidence="2">
    <location>
        <begin position="437"/>
        <end position="462"/>
    </location>
</feature>
<feature type="compositionally biased region" description="Acidic residues" evidence="1">
    <location>
        <begin position="301"/>
        <end position="325"/>
    </location>
</feature>
<dbReference type="EMBL" id="CP120629">
    <property type="protein sequence ID" value="WEW59505.1"/>
    <property type="molecule type" value="Genomic_DNA"/>
</dbReference>
<dbReference type="PANTHER" id="PTHR15111:SF0">
    <property type="entry name" value="UNCONVENTIONAL PREFOLDIN RPB5 INTERACTOR 1"/>
    <property type="match status" value="1"/>
</dbReference>
<evidence type="ECO:0000313" key="4">
    <source>
        <dbReference type="Proteomes" id="UP001219355"/>
    </source>
</evidence>
<dbReference type="GO" id="GO:0003714">
    <property type="term" value="F:transcription corepressor activity"/>
    <property type="evidence" value="ECO:0007669"/>
    <property type="project" value="TreeGrafter"/>
</dbReference>
<feature type="compositionally biased region" description="Basic and acidic residues" evidence="1">
    <location>
        <begin position="414"/>
        <end position="424"/>
    </location>
</feature>
<feature type="compositionally biased region" description="Polar residues" evidence="1">
    <location>
        <begin position="203"/>
        <end position="222"/>
    </location>
</feature>
<dbReference type="Proteomes" id="UP001219355">
    <property type="component" value="Chromosome 3"/>
</dbReference>
<feature type="compositionally biased region" description="Basic and acidic residues" evidence="1">
    <location>
        <begin position="192"/>
        <end position="202"/>
    </location>
</feature>
<dbReference type="AlphaFoldDB" id="A0AAF0DIV6"/>
<protein>
    <recommendedName>
        <fullName evidence="2">DUF3835 domain-containing protein</fullName>
    </recommendedName>
</protein>
<sequence>MSHPKDLLTSLERQRVQLEQQISDLQQSLYKWRIWDAEYDGLKEELSALNDNSTKEDILRVAKDFGGSLVTDNEIKNLLGEAQGVNRSQRQVIDMIGRRVDYVRDNIRALEKRVGTAEERLVKILAVEQPGGDVNEEGLSMMDIVEELDDEGRVISGSVTTPGKSAEEILEVLKKAGVKDLLDGNIEESKTVKEAEKKRVSEDNGSVNVAVSANEKNTTTQRPVPKRVESEVTAGSVSNQTTVGSDLSNQSGPGKAHGEGDISMMEIDESPEDAAFRKEILQYGLEGVGAVVAELEFDESASEFSISDEEYDDYAMSDEDEEEDEYGRTTRRVLSDDYHRQMRELEKKLNAQSIHNIGPDTSVLPPEIRQELEGHRLKHEAGTNEGKPLKKKKVAFADELDIAQEPLISPSETVHPENTDKTKAPEIPAIQDVVMEHTSTPQEAIASESKPRKKQSRFKNARAGEGRSVPEHASVLPPPNNPQNTRSSSHSKTPPPKLPLFPARPSDPKPFSQPIKDPDDSAFSNSSTIANKVVERSVDHSSARPADPDDDFDEALLKRETATEYYKLRNRKIQQEGGFMQQDEDEAQILSLEDESCSNAPRKRVSLFKSARVKGNVGK</sequence>
<dbReference type="InterPro" id="IPR052255">
    <property type="entry name" value="RNA_pol_II_subunit5-mediator"/>
</dbReference>
<feature type="compositionally biased region" description="Polar residues" evidence="1">
    <location>
        <begin position="482"/>
        <end position="492"/>
    </location>
</feature>
<dbReference type="Pfam" id="PF13758">
    <property type="entry name" value="Prefoldin_3"/>
    <property type="match status" value="1"/>
</dbReference>
<feature type="compositionally biased region" description="Basic and acidic residues" evidence="1">
    <location>
        <begin position="371"/>
        <end position="382"/>
    </location>
</feature>
<accession>A0AAF0DIV6</accession>
<evidence type="ECO:0000259" key="2">
    <source>
        <dbReference type="Pfam" id="PF12927"/>
    </source>
</evidence>
<dbReference type="GO" id="GO:0019212">
    <property type="term" value="F:phosphatase inhibitor activity"/>
    <property type="evidence" value="ECO:0007669"/>
    <property type="project" value="TreeGrafter"/>
</dbReference>
<feature type="compositionally biased region" description="Polar residues" evidence="1">
    <location>
        <begin position="233"/>
        <end position="252"/>
    </location>
</feature>
<dbReference type="GO" id="GO:0003682">
    <property type="term" value="F:chromatin binding"/>
    <property type="evidence" value="ECO:0007669"/>
    <property type="project" value="TreeGrafter"/>
</dbReference>
<feature type="compositionally biased region" description="Basic residues" evidence="1">
    <location>
        <begin position="451"/>
        <end position="460"/>
    </location>
</feature>
<proteinExistence type="predicted"/>
<dbReference type="SUPFAM" id="SSF46579">
    <property type="entry name" value="Prefoldin"/>
    <property type="match status" value="1"/>
</dbReference>
<keyword evidence="4" id="KW-1185">Reference proteome</keyword>
<dbReference type="GO" id="GO:0000122">
    <property type="term" value="P:negative regulation of transcription by RNA polymerase II"/>
    <property type="evidence" value="ECO:0007669"/>
    <property type="project" value="TreeGrafter"/>
</dbReference>
<reference evidence="3" key="1">
    <citation type="submission" date="2023-03" db="EMBL/GenBank/DDBJ databases">
        <title>Emydomyces testavorans Genome Sequence.</title>
        <authorList>
            <person name="Hoyer L."/>
        </authorList>
    </citation>
    <scope>NUCLEOTIDE SEQUENCE</scope>
    <source>
        <strain evidence="3">16-2883</strain>
    </source>
</reference>
<gene>
    <name evidence="3" type="ORF">PRK78_004979</name>
</gene>
<evidence type="ECO:0000256" key="1">
    <source>
        <dbReference type="SAM" id="MobiDB-lite"/>
    </source>
</evidence>
<dbReference type="InterPro" id="IPR024325">
    <property type="entry name" value="DUF3835"/>
</dbReference>
<feature type="region of interest" description="Disordered" evidence="1">
    <location>
        <begin position="192"/>
        <end position="260"/>
    </location>
</feature>
<feature type="compositionally biased region" description="Basic and acidic residues" evidence="1">
    <location>
        <begin position="533"/>
        <end position="542"/>
    </location>
</feature>
<feature type="domain" description="DUF3835" evidence="2">
    <location>
        <begin position="529"/>
        <end position="613"/>
    </location>
</feature>
<dbReference type="PANTHER" id="PTHR15111">
    <property type="entry name" value="RNA POLYMERASE II SUBUNIT 5-MEDIATING PROTEIN NNX3"/>
    <property type="match status" value="1"/>
</dbReference>
<dbReference type="InterPro" id="IPR039553">
    <property type="entry name" value="Prefoldin-like"/>
</dbReference>
<evidence type="ECO:0000313" key="3">
    <source>
        <dbReference type="EMBL" id="WEW59505.1"/>
    </source>
</evidence>
<feature type="region of interest" description="Disordered" evidence="1">
    <location>
        <begin position="371"/>
        <end position="555"/>
    </location>
</feature>
<name>A0AAF0DIV6_9EURO</name>
<organism evidence="3 4">
    <name type="scientific">Emydomyces testavorans</name>
    <dbReference type="NCBI Taxonomy" id="2070801"/>
    <lineage>
        <taxon>Eukaryota</taxon>
        <taxon>Fungi</taxon>
        <taxon>Dikarya</taxon>
        <taxon>Ascomycota</taxon>
        <taxon>Pezizomycotina</taxon>
        <taxon>Eurotiomycetes</taxon>
        <taxon>Eurotiomycetidae</taxon>
        <taxon>Onygenales</taxon>
        <taxon>Nannizziopsiaceae</taxon>
        <taxon>Emydomyces</taxon>
    </lineage>
</organism>